<keyword evidence="1" id="KW-0812">Transmembrane</keyword>
<keyword evidence="1" id="KW-1133">Transmembrane helix</keyword>
<evidence type="ECO:0000256" key="1">
    <source>
        <dbReference type="SAM" id="Phobius"/>
    </source>
</evidence>
<keyword evidence="1" id="KW-0472">Membrane</keyword>
<name>A0A0C2IDE6_THEKT</name>
<feature type="transmembrane region" description="Helical" evidence="1">
    <location>
        <begin position="73"/>
        <end position="92"/>
    </location>
</feature>
<proteinExistence type="predicted"/>
<dbReference type="AlphaFoldDB" id="A0A0C2IDE6"/>
<reference evidence="2 3" key="1">
    <citation type="journal article" date="2014" name="Genome Biol. Evol.">
        <title>The genome of the myxosporean Thelohanellus kitauei shows adaptations to nutrient acquisition within its fish host.</title>
        <authorList>
            <person name="Yang Y."/>
            <person name="Xiong J."/>
            <person name="Zhou Z."/>
            <person name="Huo F."/>
            <person name="Miao W."/>
            <person name="Ran C."/>
            <person name="Liu Y."/>
            <person name="Zhang J."/>
            <person name="Feng J."/>
            <person name="Wang M."/>
            <person name="Wang M."/>
            <person name="Wang L."/>
            <person name="Yao B."/>
        </authorList>
    </citation>
    <scope>NUCLEOTIDE SEQUENCE [LARGE SCALE GENOMIC DNA]</scope>
    <source>
        <strain evidence="2">Wuqing</strain>
    </source>
</reference>
<dbReference type="EMBL" id="JWZT01004685">
    <property type="protein sequence ID" value="KII63363.1"/>
    <property type="molecule type" value="Genomic_DNA"/>
</dbReference>
<sequence length="99" mass="11733">MRKFGEPPGNIADLLPDLKNRGYLCIKYRDTTQNCDAYSFKIKQFIKKSLLGCSIFNRVVKVYRLLFMELSRIIIIFISNMCIYIDVLSWIYHRSSRID</sequence>
<evidence type="ECO:0000313" key="2">
    <source>
        <dbReference type="EMBL" id="KII63363.1"/>
    </source>
</evidence>
<keyword evidence="3" id="KW-1185">Reference proteome</keyword>
<accession>A0A0C2IDE6</accession>
<organism evidence="2 3">
    <name type="scientific">Thelohanellus kitauei</name>
    <name type="common">Myxosporean</name>
    <dbReference type="NCBI Taxonomy" id="669202"/>
    <lineage>
        <taxon>Eukaryota</taxon>
        <taxon>Metazoa</taxon>
        <taxon>Cnidaria</taxon>
        <taxon>Myxozoa</taxon>
        <taxon>Myxosporea</taxon>
        <taxon>Bivalvulida</taxon>
        <taxon>Platysporina</taxon>
        <taxon>Myxobolidae</taxon>
        <taxon>Thelohanellus</taxon>
    </lineage>
</organism>
<comment type="caution">
    <text evidence="2">The sequence shown here is derived from an EMBL/GenBank/DDBJ whole genome shotgun (WGS) entry which is preliminary data.</text>
</comment>
<gene>
    <name evidence="2" type="ORF">RF11_04093</name>
</gene>
<dbReference type="Proteomes" id="UP000031668">
    <property type="component" value="Unassembled WGS sequence"/>
</dbReference>
<protein>
    <submittedName>
        <fullName evidence="2">Uncharacterized protein</fullName>
    </submittedName>
</protein>
<evidence type="ECO:0000313" key="3">
    <source>
        <dbReference type="Proteomes" id="UP000031668"/>
    </source>
</evidence>